<dbReference type="PANTHER" id="PTHR10614">
    <property type="entry name" value="INSULIN RECEPTOR SUBSTRATE"/>
    <property type="match status" value="1"/>
</dbReference>
<dbReference type="Gene3D" id="2.30.29.30">
    <property type="entry name" value="Pleckstrin-homology domain (PH domain)/Phosphotyrosine-binding domain (PTB)"/>
    <property type="match status" value="2"/>
</dbReference>
<evidence type="ECO:0000256" key="1">
    <source>
        <dbReference type="ARBA" id="ARBA00022737"/>
    </source>
</evidence>
<dbReference type="InterPro" id="IPR039011">
    <property type="entry name" value="IRS"/>
</dbReference>
<keyword evidence="4" id="KW-1185">Reference proteome</keyword>
<dbReference type="GO" id="GO:0005829">
    <property type="term" value="C:cytosol"/>
    <property type="evidence" value="ECO:0007669"/>
    <property type="project" value="TreeGrafter"/>
</dbReference>
<protein>
    <recommendedName>
        <fullName evidence="2">PH domain-containing protein</fullName>
    </recommendedName>
</protein>
<evidence type="ECO:0000259" key="2">
    <source>
        <dbReference type="SMART" id="SM00233"/>
    </source>
</evidence>
<feature type="domain" description="PH" evidence="2">
    <location>
        <begin position="28"/>
        <end position="129"/>
    </location>
</feature>
<dbReference type="OrthoDB" id="946068at2759"/>
<comment type="caution">
    <text evidence="3">The sequence shown here is derived from an EMBL/GenBank/DDBJ whole genome shotgun (WGS) entry which is preliminary data.</text>
</comment>
<dbReference type="GO" id="GO:0008286">
    <property type="term" value="P:insulin receptor signaling pathway"/>
    <property type="evidence" value="ECO:0007669"/>
    <property type="project" value="InterPro"/>
</dbReference>
<name>A0A6G0T501_APHGL</name>
<dbReference type="GO" id="GO:0005886">
    <property type="term" value="C:plasma membrane"/>
    <property type="evidence" value="ECO:0007669"/>
    <property type="project" value="TreeGrafter"/>
</dbReference>
<organism evidence="3 4">
    <name type="scientific">Aphis glycines</name>
    <name type="common">Soybean aphid</name>
    <dbReference type="NCBI Taxonomy" id="307491"/>
    <lineage>
        <taxon>Eukaryota</taxon>
        <taxon>Metazoa</taxon>
        <taxon>Ecdysozoa</taxon>
        <taxon>Arthropoda</taxon>
        <taxon>Hexapoda</taxon>
        <taxon>Insecta</taxon>
        <taxon>Pterygota</taxon>
        <taxon>Neoptera</taxon>
        <taxon>Paraneoptera</taxon>
        <taxon>Hemiptera</taxon>
        <taxon>Sternorrhyncha</taxon>
        <taxon>Aphidomorpha</taxon>
        <taxon>Aphidoidea</taxon>
        <taxon>Aphididae</taxon>
        <taxon>Aphidini</taxon>
        <taxon>Aphis</taxon>
        <taxon>Aphis</taxon>
    </lineage>
</organism>
<sequence length="405" mass="46582">MAKWFNRLAKYCLPVARRDQSHYNYHGVIKMGYNLNSCNKKIFLVLREVSTMGLCLEYYPNKSKWIKNALPKKQIELKSCINIEKCVDKRTNKTSIYLCTKFKSFYIQFDEDKELDEWLLLLNSLVNKPENSLNDVFKNCRYISILGDNLGINTKLTGMTGFSLCDIKVKFMQYPIKSNEQKSVDIMLSSILCCGVSKSLFYIELDSTSPFGSGQIWMETNSSNVSNAIFDILQISISNLIHHLDIKNPLTLKPILKTKQKNSSKLIPQKIDLVRFEDDFEPHDVKQILYSMISNIYITAIRCCGFYEKQFLRALGLITNSIGIDYTSIDSVYMQLKNDCRQQGTLNGEIPSGKQMVMIACRLRGYNLIIVKKEKCDVFHKVSLKVTPELLNYALDTQNNSDVKL</sequence>
<dbReference type="SMART" id="SM00233">
    <property type="entry name" value="PH"/>
    <property type="match status" value="1"/>
</dbReference>
<dbReference type="GO" id="GO:0043548">
    <property type="term" value="F:phosphatidylinositol 3-kinase binding"/>
    <property type="evidence" value="ECO:0007669"/>
    <property type="project" value="TreeGrafter"/>
</dbReference>
<dbReference type="PANTHER" id="PTHR10614:SF13">
    <property type="entry name" value="INSULIN RECEPTOR SUBSTRATE 1"/>
    <property type="match status" value="1"/>
</dbReference>
<keyword evidence="1" id="KW-0677">Repeat</keyword>
<dbReference type="GO" id="GO:0005158">
    <property type="term" value="F:insulin receptor binding"/>
    <property type="evidence" value="ECO:0007669"/>
    <property type="project" value="InterPro"/>
</dbReference>
<reference evidence="3 4" key="1">
    <citation type="submission" date="2019-08" db="EMBL/GenBank/DDBJ databases">
        <title>The genome of the soybean aphid Biotype 1, its phylome, world population structure and adaptation to the North American continent.</title>
        <authorList>
            <person name="Giordano R."/>
            <person name="Donthu R.K."/>
            <person name="Hernandez A.G."/>
            <person name="Wright C.L."/>
            <person name="Zimin A.V."/>
        </authorList>
    </citation>
    <scope>NUCLEOTIDE SEQUENCE [LARGE SCALE GENOMIC DNA]</scope>
    <source>
        <tissue evidence="3">Whole aphids</tissue>
    </source>
</reference>
<dbReference type="EMBL" id="VYZN01000059">
    <property type="protein sequence ID" value="KAE9525576.1"/>
    <property type="molecule type" value="Genomic_DNA"/>
</dbReference>
<dbReference type="AlphaFoldDB" id="A0A6G0T501"/>
<dbReference type="InterPro" id="IPR011993">
    <property type="entry name" value="PH-like_dom_sf"/>
</dbReference>
<dbReference type="InterPro" id="IPR001849">
    <property type="entry name" value="PH_domain"/>
</dbReference>
<gene>
    <name evidence="3" type="ORF">AGLY_014103</name>
</gene>
<accession>A0A6G0T501</accession>
<dbReference type="SUPFAM" id="SSF50729">
    <property type="entry name" value="PH domain-like"/>
    <property type="match status" value="2"/>
</dbReference>
<proteinExistence type="predicted"/>
<evidence type="ECO:0000313" key="4">
    <source>
        <dbReference type="Proteomes" id="UP000475862"/>
    </source>
</evidence>
<dbReference type="Proteomes" id="UP000475862">
    <property type="component" value="Unassembled WGS sequence"/>
</dbReference>
<evidence type="ECO:0000313" key="3">
    <source>
        <dbReference type="EMBL" id="KAE9525576.1"/>
    </source>
</evidence>